<sequence length="276" mass="30240">MLLLYEKLNNNEFMYVIHYRLQTMSSTQKPLIGITCCTDQLGLHPFHIVGEKYILGIVDGADGLPLLIPALGERLATDQLLDTVDGLMFTGSPSNVEPHHYQGPASAEGTRHDPKRDATTLPLIKTAIDRGIPVLCICRGFQEMNVVFGGSLHQRLHEVGGYIEHRENKEQPVAVQYGPAHEVKLEPGGLLQRIAGRNSAQVNSLHTQGVDRLGAGLRAEATAADGLIEAFSVVDSPAFALGVQWHPEWQVCDNPFYLSLFQAFGDACRARAARHS</sequence>
<comment type="caution">
    <text evidence="2">The sequence shown here is derived from an EMBL/GenBank/DDBJ whole genome shotgun (WGS) entry which is preliminary data.</text>
</comment>
<dbReference type="InterPro" id="IPR029062">
    <property type="entry name" value="Class_I_gatase-like"/>
</dbReference>
<dbReference type="PANTHER" id="PTHR43235:SF1">
    <property type="entry name" value="GLUTAMINE AMIDOTRANSFERASE PB2B2.05-RELATED"/>
    <property type="match status" value="1"/>
</dbReference>
<feature type="region of interest" description="Disordered" evidence="1">
    <location>
        <begin position="93"/>
        <end position="116"/>
    </location>
</feature>
<dbReference type="Pfam" id="PF07722">
    <property type="entry name" value="Peptidase_C26"/>
    <property type="match status" value="1"/>
</dbReference>
<dbReference type="InterPro" id="IPR044668">
    <property type="entry name" value="PuuD-like"/>
</dbReference>
<gene>
    <name evidence="2" type="primary">puuD</name>
    <name evidence="2" type="ORF">GCM10007418_10090</name>
</gene>
<dbReference type="CDD" id="cd01745">
    <property type="entry name" value="GATase1_2"/>
    <property type="match status" value="1"/>
</dbReference>
<dbReference type="Proteomes" id="UP000638188">
    <property type="component" value="Unassembled WGS sequence"/>
</dbReference>
<dbReference type="PANTHER" id="PTHR43235">
    <property type="entry name" value="GLUTAMINE AMIDOTRANSFERASE PB2B2.05-RELATED"/>
    <property type="match status" value="1"/>
</dbReference>
<dbReference type="Gene3D" id="3.40.50.880">
    <property type="match status" value="1"/>
</dbReference>
<proteinExistence type="predicted"/>
<dbReference type="EMBL" id="BMFF01000002">
    <property type="protein sequence ID" value="GGC92521.1"/>
    <property type="molecule type" value="Genomic_DNA"/>
</dbReference>
<accession>A0ABQ1P8P6</accession>
<dbReference type="PROSITE" id="PS51273">
    <property type="entry name" value="GATASE_TYPE_1"/>
    <property type="match status" value="1"/>
</dbReference>
<evidence type="ECO:0000313" key="3">
    <source>
        <dbReference type="Proteomes" id="UP000638188"/>
    </source>
</evidence>
<dbReference type="InterPro" id="IPR011697">
    <property type="entry name" value="Peptidase_C26"/>
</dbReference>
<name>A0ABQ1P8P6_9GAMM</name>
<protein>
    <submittedName>
        <fullName evidence="2">Gamma-glutamyl-gamma-aminobutyrate hydrolase</fullName>
    </submittedName>
</protein>
<organism evidence="2 3">
    <name type="scientific">Halopseudomonas salina</name>
    <dbReference type="NCBI Taxonomy" id="1323744"/>
    <lineage>
        <taxon>Bacteria</taxon>
        <taxon>Pseudomonadati</taxon>
        <taxon>Pseudomonadota</taxon>
        <taxon>Gammaproteobacteria</taxon>
        <taxon>Pseudomonadales</taxon>
        <taxon>Pseudomonadaceae</taxon>
        <taxon>Halopseudomonas</taxon>
    </lineage>
</organism>
<dbReference type="GO" id="GO:0016787">
    <property type="term" value="F:hydrolase activity"/>
    <property type="evidence" value="ECO:0007669"/>
    <property type="project" value="UniProtKB-KW"/>
</dbReference>
<reference evidence="3" key="1">
    <citation type="journal article" date="2019" name="Int. J. Syst. Evol. Microbiol.">
        <title>The Global Catalogue of Microorganisms (GCM) 10K type strain sequencing project: providing services to taxonomists for standard genome sequencing and annotation.</title>
        <authorList>
            <consortium name="The Broad Institute Genomics Platform"/>
            <consortium name="The Broad Institute Genome Sequencing Center for Infectious Disease"/>
            <person name="Wu L."/>
            <person name="Ma J."/>
        </authorList>
    </citation>
    <scope>NUCLEOTIDE SEQUENCE [LARGE SCALE GENOMIC DNA]</scope>
    <source>
        <strain evidence="3">CGMCC 1.12482</strain>
    </source>
</reference>
<dbReference type="SUPFAM" id="SSF52317">
    <property type="entry name" value="Class I glutamine amidotransferase-like"/>
    <property type="match status" value="1"/>
</dbReference>
<keyword evidence="3" id="KW-1185">Reference proteome</keyword>
<evidence type="ECO:0000256" key="1">
    <source>
        <dbReference type="SAM" id="MobiDB-lite"/>
    </source>
</evidence>
<evidence type="ECO:0000313" key="2">
    <source>
        <dbReference type="EMBL" id="GGC92521.1"/>
    </source>
</evidence>
<keyword evidence="2" id="KW-0378">Hydrolase</keyword>